<name>J0LHJ0_AURST</name>
<gene>
    <name evidence="1" type="ORF">AURDEDRAFT_173409</name>
</gene>
<reference evidence="2" key="1">
    <citation type="journal article" date="2012" name="Science">
        <title>The Paleozoic origin of enzymatic lignin decomposition reconstructed from 31 fungal genomes.</title>
        <authorList>
            <person name="Floudas D."/>
            <person name="Binder M."/>
            <person name="Riley R."/>
            <person name="Barry K."/>
            <person name="Blanchette R.A."/>
            <person name="Henrissat B."/>
            <person name="Martinez A.T."/>
            <person name="Otillar R."/>
            <person name="Spatafora J.W."/>
            <person name="Yadav J.S."/>
            <person name="Aerts A."/>
            <person name="Benoit I."/>
            <person name="Boyd A."/>
            <person name="Carlson A."/>
            <person name="Copeland A."/>
            <person name="Coutinho P.M."/>
            <person name="de Vries R.P."/>
            <person name="Ferreira P."/>
            <person name="Findley K."/>
            <person name="Foster B."/>
            <person name="Gaskell J."/>
            <person name="Glotzer D."/>
            <person name="Gorecki P."/>
            <person name="Heitman J."/>
            <person name="Hesse C."/>
            <person name="Hori C."/>
            <person name="Igarashi K."/>
            <person name="Jurgens J.A."/>
            <person name="Kallen N."/>
            <person name="Kersten P."/>
            <person name="Kohler A."/>
            <person name="Kuees U."/>
            <person name="Kumar T.K.A."/>
            <person name="Kuo A."/>
            <person name="LaButti K."/>
            <person name="Larrondo L.F."/>
            <person name="Lindquist E."/>
            <person name="Ling A."/>
            <person name="Lombard V."/>
            <person name="Lucas S."/>
            <person name="Lundell T."/>
            <person name="Martin R."/>
            <person name="McLaughlin D.J."/>
            <person name="Morgenstern I."/>
            <person name="Morin E."/>
            <person name="Murat C."/>
            <person name="Nagy L.G."/>
            <person name="Nolan M."/>
            <person name="Ohm R.A."/>
            <person name="Patyshakuliyeva A."/>
            <person name="Rokas A."/>
            <person name="Ruiz-Duenas F.J."/>
            <person name="Sabat G."/>
            <person name="Salamov A."/>
            <person name="Samejima M."/>
            <person name="Schmutz J."/>
            <person name="Slot J.C."/>
            <person name="St John F."/>
            <person name="Stenlid J."/>
            <person name="Sun H."/>
            <person name="Sun S."/>
            <person name="Syed K."/>
            <person name="Tsang A."/>
            <person name="Wiebenga A."/>
            <person name="Young D."/>
            <person name="Pisabarro A."/>
            <person name="Eastwood D.C."/>
            <person name="Martin F."/>
            <person name="Cullen D."/>
            <person name="Grigoriev I.V."/>
            <person name="Hibbett D.S."/>
        </authorList>
    </citation>
    <scope>NUCLEOTIDE SEQUENCE [LARGE SCALE GENOMIC DNA]</scope>
    <source>
        <strain evidence="2">TFB10046</strain>
    </source>
</reference>
<sequence>MQTAHVTPETLKFLDTPSGRTHGPPWLKGFHQRHWGVQNGAEVSFADGDSIRKVVCIQNAFYESHGFPFLVRSTYLDLWKHIVDHYLQADDHDDLHGPPEDTVVSGHPGIGKSKSLQFLMCAAAEAKVPFIFHMGGSSYSYVCLDAGGFFITADRTGSLEFTSRALVLIDSHNDIPFPSSAHIVLAASPGRLRCRPFGKIREAEYFTMSLPTLAEFRAILQLRKAGMDPQRRAVSVVDPMSSIPTSTVTQEDGSAITGYEVMDVDLDPKFRVPGPQLDAKHWDPIEVFQLCGPDLRCALPLHNRFSGNPLELLPWRHWPSALQAATTALRGYIPYMLYGHHTLFFELPDPSGPLTGHIPVNLSVPTPFLRGIVASAARDLKPAERLALFSRTRTYPTIRGVAFEAAALAHLSTAHLRPAFRAPSAAPVVIGPHGAQYVAKMDAGAPLPVPVNAAPRRLFYFRGTQPPCIDNTPGFCEFPRALAGVDALLLADGPAEDAVRYEILFQVALRGIKQPAFDTIIAGLDAHAEADGRPRRRVLLFVSEEPEAGQDWMASDHPSPPGWELGRLTVTASDLLGSPMMGELWV</sequence>
<evidence type="ECO:0000313" key="2">
    <source>
        <dbReference type="Proteomes" id="UP000006514"/>
    </source>
</evidence>
<keyword evidence="2" id="KW-1185">Reference proteome</keyword>
<evidence type="ECO:0000313" key="1">
    <source>
        <dbReference type="EMBL" id="EJD37551.1"/>
    </source>
</evidence>
<dbReference type="EMBL" id="JH687839">
    <property type="protein sequence ID" value="EJD37551.1"/>
    <property type="molecule type" value="Genomic_DNA"/>
</dbReference>
<organism evidence="1 2">
    <name type="scientific">Auricularia subglabra (strain TFB-10046 / SS5)</name>
    <name type="common">White-rot fungus</name>
    <name type="synonym">Auricularia delicata (strain TFB10046)</name>
    <dbReference type="NCBI Taxonomy" id="717982"/>
    <lineage>
        <taxon>Eukaryota</taxon>
        <taxon>Fungi</taxon>
        <taxon>Dikarya</taxon>
        <taxon>Basidiomycota</taxon>
        <taxon>Agaricomycotina</taxon>
        <taxon>Agaricomycetes</taxon>
        <taxon>Auriculariales</taxon>
        <taxon>Auriculariaceae</taxon>
        <taxon>Auricularia</taxon>
    </lineage>
</organism>
<dbReference type="AlphaFoldDB" id="J0LHJ0"/>
<proteinExistence type="predicted"/>
<protein>
    <submittedName>
        <fullName evidence="1">Uncharacterized protein</fullName>
    </submittedName>
</protein>
<dbReference type="InParanoid" id="J0LHJ0"/>
<accession>J0LHJ0</accession>
<dbReference type="Proteomes" id="UP000006514">
    <property type="component" value="Unassembled WGS sequence"/>
</dbReference>
<dbReference type="OrthoDB" id="2747314at2759"/>
<dbReference type="KEGG" id="adl:AURDEDRAFT_173409"/>